<dbReference type="Pfam" id="PF01545">
    <property type="entry name" value="Cation_efflux"/>
    <property type="match status" value="1"/>
</dbReference>
<dbReference type="SUPFAM" id="SSF161111">
    <property type="entry name" value="Cation efflux protein transmembrane domain-like"/>
    <property type="match status" value="1"/>
</dbReference>
<evidence type="ECO:0000256" key="2">
    <source>
        <dbReference type="ARBA" id="ARBA00008873"/>
    </source>
</evidence>
<feature type="domain" description="Cation efflux protein transmembrane" evidence="10">
    <location>
        <begin position="26"/>
        <end position="211"/>
    </location>
</feature>
<proteinExistence type="inferred from homology"/>
<evidence type="ECO:0000256" key="3">
    <source>
        <dbReference type="ARBA" id="ARBA00022448"/>
    </source>
</evidence>
<keyword evidence="7" id="KW-0406">Ion transport</keyword>
<feature type="transmembrane region" description="Helical" evidence="9">
    <location>
        <begin position="23"/>
        <end position="41"/>
    </location>
</feature>
<evidence type="ECO:0000313" key="12">
    <source>
        <dbReference type="EMBL" id="SEO38737.1"/>
    </source>
</evidence>
<dbReference type="Proteomes" id="UP000198814">
    <property type="component" value="Unassembled WGS sequence"/>
</dbReference>
<evidence type="ECO:0000256" key="1">
    <source>
        <dbReference type="ARBA" id="ARBA00004141"/>
    </source>
</evidence>
<dbReference type="EMBL" id="FODO01000009">
    <property type="protein sequence ID" value="SEO38737.1"/>
    <property type="molecule type" value="Genomic_DNA"/>
</dbReference>
<evidence type="ECO:0000256" key="9">
    <source>
        <dbReference type="SAM" id="Phobius"/>
    </source>
</evidence>
<protein>
    <submittedName>
        <fullName evidence="12">Cobalt-zinc-cadmium efflux system protein</fullName>
    </submittedName>
</protein>
<dbReference type="GO" id="GO:0005886">
    <property type="term" value="C:plasma membrane"/>
    <property type="evidence" value="ECO:0007669"/>
    <property type="project" value="TreeGrafter"/>
</dbReference>
<evidence type="ECO:0000256" key="6">
    <source>
        <dbReference type="ARBA" id="ARBA00022989"/>
    </source>
</evidence>
<dbReference type="AlphaFoldDB" id="A0A1H8PAD9"/>
<dbReference type="InterPro" id="IPR002524">
    <property type="entry name" value="Cation_efflux"/>
</dbReference>
<dbReference type="InterPro" id="IPR027469">
    <property type="entry name" value="Cation_efflux_TMD_sf"/>
</dbReference>
<evidence type="ECO:0000256" key="8">
    <source>
        <dbReference type="ARBA" id="ARBA00023136"/>
    </source>
</evidence>
<sequence>MAHNHSHDHDHDHSHAPKNFDRAFAIGIALNVGFVVVEVIFGLFSNSLALLADAGHNLSDVLSLLFAWGASILVRKLPTQRHTYGLRRTSILAALINALVLLVAVGAIAWEAILRFGHPEAVASDTVIWVASVGIVINGFTAWLFMSGQKQDMNIRGAYLHMMADAAISLGVLLAAIAIKFTDWLWLDSVVSLIVAVIIGIGTWSLLRESLNLALDAVPANIHPAKVEAYLAGLPGIEAVHDLHIWAMSTTEIALTVHLIKPDAVIDDLLLVQINNELRELFGIQHTTVQFERGNTSHPCKQAPAEVV</sequence>
<accession>A0A1H8PAD9</accession>
<organism evidence="12 13">
    <name type="scientific">Nitrosomonas oligotropha</name>
    <dbReference type="NCBI Taxonomy" id="42354"/>
    <lineage>
        <taxon>Bacteria</taxon>
        <taxon>Pseudomonadati</taxon>
        <taxon>Pseudomonadota</taxon>
        <taxon>Betaproteobacteria</taxon>
        <taxon>Nitrosomonadales</taxon>
        <taxon>Nitrosomonadaceae</taxon>
        <taxon>Nitrosomonas</taxon>
    </lineage>
</organism>
<dbReference type="Pfam" id="PF16916">
    <property type="entry name" value="ZT_dimer"/>
    <property type="match status" value="1"/>
</dbReference>
<gene>
    <name evidence="12" type="ORF">SAMN05216333_10919</name>
</gene>
<dbReference type="STRING" id="42354.SAMN05216333_10919"/>
<keyword evidence="13" id="KW-1185">Reference proteome</keyword>
<keyword evidence="8 9" id="KW-0472">Membrane</keyword>
<feature type="transmembrane region" description="Helical" evidence="9">
    <location>
        <begin position="90"/>
        <end position="114"/>
    </location>
</feature>
<keyword evidence="5" id="KW-0862">Zinc</keyword>
<dbReference type="SUPFAM" id="SSF160240">
    <property type="entry name" value="Cation efflux protein cytoplasmic domain-like"/>
    <property type="match status" value="1"/>
</dbReference>
<evidence type="ECO:0000313" key="13">
    <source>
        <dbReference type="Proteomes" id="UP000198814"/>
    </source>
</evidence>
<dbReference type="InterPro" id="IPR027470">
    <property type="entry name" value="Cation_efflux_CTD"/>
</dbReference>
<keyword evidence="6 9" id="KW-1133">Transmembrane helix</keyword>
<feature type="transmembrane region" description="Helical" evidence="9">
    <location>
        <begin position="185"/>
        <end position="207"/>
    </location>
</feature>
<dbReference type="InterPro" id="IPR050681">
    <property type="entry name" value="CDF/SLC30A"/>
</dbReference>
<evidence type="ECO:0000256" key="7">
    <source>
        <dbReference type="ARBA" id="ARBA00023065"/>
    </source>
</evidence>
<dbReference type="RefSeq" id="WP_090318408.1">
    <property type="nucleotide sequence ID" value="NZ_FNOE01000010.1"/>
</dbReference>
<comment type="similarity">
    <text evidence="2">Belongs to the cation diffusion facilitator (CDF) transporter (TC 2.A.4) family. SLC30A subfamily.</text>
</comment>
<dbReference type="InterPro" id="IPR036837">
    <property type="entry name" value="Cation_efflux_CTD_sf"/>
</dbReference>
<name>A0A1H8PAD9_9PROT</name>
<dbReference type="OrthoDB" id="271709at2"/>
<comment type="subcellular location">
    <subcellularLocation>
        <location evidence="1">Membrane</location>
        <topology evidence="1">Multi-pass membrane protein</topology>
    </subcellularLocation>
</comment>
<dbReference type="Gene3D" id="1.20.1510.10">
    <property type="entry name" value="Cation efflux protein transmembrane domain"/>
    <property type="match status" value="1"/>
</dbReference>
<evidence type="ECO:0000259" key="10">
    <source>
        <dbReference type="Pfam" id="PF01545"/>
    </source>
</evidence>
<keyword evidence="3" id="KW-0813">Transport</keyword>
<dbReference type="NCBIfam" id="TIGR01297">
    <property type="entry name" value="CDF"/>
    <property type="match status" value="1"/>
</dbReference>
<keyword evidence="5" id="KW-0864">Zinc transport</keyword>
<feature type="transmembrane region" description="Helical" evidence="9">
    <location>
        <begin position="158"/>
        <end position="179"/>
    </location>
</feature>
<evidence type="ECO:0000256" key="4">
    <source>
        <dbReference type="ARBA" id="ARBA00022692"/>
    </source>
</evidence>
<feature type="domain" description="Cation efflux protein cytoplasmic" evidence="11">
    <location>
        <begin position="224"/>
        <end position="292"/>
    </location>
</feature>
<keyword evidence="4 9" id="KW-0812">Transmembrane</keyword>
<evidence type="ECO:0000259" key="11">
    <source>
        <dbReference type="Pfam" id="PF16916"/>
    </source>
</evidence>
<dbReference type="GO" id="GO:0005385">
    <property type="term" value="F:zinc ion transmembrane transporter activity"/>
    <property type="evidence" value="ECO:0007669"/>
    <property type="project" value="TreeGrafter"/>
</dbReference>
<dbReference type="PANTHER" id="PTHR11562:SF17">
    <property type="entry name" value="RE54080P-RELATED"/>
    <property type="match status" value="1"/>
</dbReference>
<reference evidence="13" key="1">
    <citation type="submission" date="2016-10" db="EMBL/GenBank/DDBJ databases">
        <authorList>
            <person name="Varghese N."/>
            <person name="Submissions S."/>
        </authorList>
    </citation>
    <scope>NUCLEOTIDE SEQUENCE [LARGE SCALE GENOMIC DNA]</scope>
    <source>
        <strain evidence="13">Nm76</strain>
    </source>
</reference>
<dbReference type="PANTHER" id="PTHR11562">
    <property type="entry name" value="CATION EFFLUX PROTEIN/ ZINC TRANSPORTER"/>
    <property type="match status" value="1"/>
</dbReference>
<evidence type="ECO:0000256" key="5">
    <source>
        <dbReference type="ARBA" id="ARBA00022906"/>
    </source>
</evidence>
<dbReference type="InterPro" id="IPR058533">
    <property type="entry name" value="Cation_efflux_TM"/>
</dbReference>
<feature type="transmembrane region" description="Helical" evidence="9">
    <location>
        <begin position="126"/>
        <end position="146"/>
    </location>
</feature>